<sequence>MPYRNPQYGFALNYPSTFALDPESVPDNGDSAQFWTTDRSATVVVTGLHNRMRQPLGELLREAKRDIVENRRGTITYERTRDGWFVLSGFVANRIFYRRTFLSQGGSIIATLWIEFPRHMRPCFDNAVTMMSHSFRAIP</sequence>
<proteinExistence type="predicted"/>
<dbReference type="EMBL" id="JAETWB010000110">
    <property type="protein sequence ID" value="MBL6082721.1"/>
    <property type="molecule type" value="Genomic_DNA"/>
</dbReference>
<organism evidence="1 2">
    <name type="scientific">Belnapia arida</name>
    <dbReference type="NCBI Taxonomy" id="2804533"/>
    <lineage>
        <taxon>Bacteria</taxon>
        <taxon>Pseudomonadati</taxon>
        <taxon>Pseudomonadota</taxon>
        <taxon>Alphaproteobacteria</taxon>
        <taxon>Acetobacterales</taxon>
        <taxon>Roseomonadaceae</taxon>
        <taxon>Belnapia</taxon>
    </lineage>
</organism>
<evidence type="ECO:0000313" key="2">
    <source>
        <dbReference type="Proteomes" id="UP000660885"/>
    </source>
</evidence>
<comment type="caution">
    <text evidence="1">The sequence shown here is derived from an EMBL/GenBank/DDBJ whole genome shotgun (WGS) entry which is preliminary data.</text>
</comment>
<dbReference type="RefSeq" id="WP_202836051.1">
    <property type="nucleotide sequence ID" value="NZ_JAETWB010000110.1"/>
</dbReference>
<reference evidence="1 2" key="1">
    <citation type="submission" date="2021-01" db="EMBL/GenBank/DDBJ databases">
        <title>Belnapia mucosa sp. nov. and Belnapia arida sp. nov., isolated from the Tabernas Desert (Almeria, Spain).</title>
        <authorList>
            <person name="Molina-Menor E."/>
            <person name="Vidal-Verdu A."/>
            <person name="Calonge A."/>
            <person name="Satari L."/>
            <person name="Pereto J."/>
            <person name="Porcar M."/>
        </authorList>
    </citation>
    <scope>NUCLEOTIDE SEQUENCE [LARGE SCALE GENOMIC DNA]</scope>
    <source>
        <strain evidence="1 2">T18</strain>
    </source>
</reference>
<gene>
    <name evidence="1" type="ORF">JMJ56_32710</name>
</gene>
<protein>
    <submittedName>
        <fullName evidence="1">Uncharacterized protein</fullName>
    </submittedName>
</protein>
<keyword evidence="2" id="KW-1185">Reference proteome</keyword>
<dbReference type="Proteomes" id="UP000660885">
    <property type="component" value="Unassembled WGS sequence"/>
</dbReference>
<evidence type="ECO:0000313" key="1">
    <source>
        <dbReference type="EMBL" id="MBL6082721.1"/>
    </source>
</evidence>
<name>A0ABS1UHG5_9PROT</name>
<accession>A0ABS1UHG5</accession>